<dbReference type="InterPro" id="IPR011257">
    <property type="entry name" value="DNA_glycosylase"/>
</dbReference>
<dbReference type="GO" id="GO:0006281">
    <property type="term" value="P:DNA repair"/>
    <property type="evidence" value="ECO:0007669"/>
    <property type="project" value="InterPro"/>
</dbReference>
<accession>A0A4Q7L548</accession>
<evidence type="ECO:0000313" key="2">
    <source>
        <dbReference type="Proteomes" id="UP000294257"/>
    </source>
</evidence>
<sequence length="162" mass="17743">MPDWMPDGKLPDATTKQGAFLFLIGTILNQTISGELAWRGVARLATRLDLHPYVLQQRSVEDIEAALRRAPAIHPFAGAMARAIKAAADQVCQEYHGDARSLWRTAGSTTDLTARMTSFRQVGRHKAEVAVFLLAVVYGEWETAAPSHAEQICPALLTYLGV</sequence>
<name>A0A4Q7L548_9PSEU</name>
<organism evidence="1 2">
    <name type="scientific">Herbihabitans rhizosphaerae</name>
    <dbReference type="NCBI Taxonomy" id="1872711"/>
    <lineage>
        <taxon>Bacteria</taxon>
        <taxon>Bacillati</taxon>
        <taxon>Actinomycetota</taxon>
        <taxon>Actinomycetes</taxon>
        <taxon>Pseudonocardiales</taxon>
        <taxon>Pseudonocardiaceae</taxon>
        <taxon>Herbihabitans</taxon>
    </lineage>
</organism>
<dbReference type="EMBL" id="SGWQ01000001">
    <property type="protein sequence ID" value="RZS44417.1"/>
    <property type="molecule type" value="Genomic_DNA"/>
</dbReference>
<gene>
    <name evidence="1" type="ORF">EV193_101293</name>
</gene>
<keyword evidence="2" id="KW-1185">Reference proteome</keyword>
<comment type="caution">
    <text evidence="1">The sequence shown here is derived from an EMBL/GenBank/DDBJ whole genome shotgun (WGS) entry which is preliminary data.</text>
</comment>
<dbReference type="SUPFAM" id="SSF48150">
    <property type="entry name" value="DNA-glycosylase"/>
    <property type="match status" value="1"/>
</dbReference>
<proteinExistence type="predicted"/>
<dbReference type="GO" id="GO:0003824">
    <property type="term" value="F:catalytic activity"/>
    <property type="evidence" value="ECO:0007669"/>
    <property type="project" value="InterPro"/>
</dbReference>
<dbReference type="Gene3D" id="1.10.340.30">
    <property type="entry name" value="Hypothetical protein, domain 2"/>
    <property type="match status" value="1"/>
</dbReference>
<reference evidence="1 2" key="1">
    <citation type="submission" date="2019-02" db="EMBL/GenBank/DDBJ databases">
        <title>Genomic Encyclopedia of Type Strains, Phase IV (KMG-IV): sequencing the most valuable type-strain genomes for metagenomic binning, comparative biology and taxonomic classification.</title>
        <authorList>
            <person name="Goeker M."/>
        </authorList>
    </citation>
    <scope>NUCLEOTIDE SEQUENCE [LARGE SCALE GENOMIC DNA]</scope>
    <source>
        <strain evidence="1 2">DSM 101727</strain>
    </source>
</reference>
<evidence type="ECO:0000313" key="1">
    <source>
        <dbReference type="EMBL" id="RZS44417.1"/>
    </source>
</evidence>
<dbReference type="AlphaFoldDB" id="A0A4Q7L548"/>
<dbReference type="RefSeq" id="WP_130342105.1">
    <property type="nucleotide sequence ID" value="NZ_SGWQ01000001.1"/>
</dbReference>
<protein>
    <submittedName>
        <fullName evidence="1">Putative HhH-GPD family protein</fullName>
    </submittedName>
</protein>
<dbReference type="OrthoDB" id="3479712at2"/>
<dbReference type="Proteomes" id="UP000294257">
    <property type="component" value="Unassembled WGS sequence"/>
</dbReference>